<gene>
    <name evidence="7" type="ORF">PTTW11_10729</name>
</gene>
<feature type="domain" description="Rhodopsin" evidence="6">
    <location>
        <begin position="26"/>
        <end position="277"/>
    </location>
</feature>
<evidence type="ECO:0000256" key="2">
    <source>
        <dbReference type="ARBA" id="ARBA00022692"/>
    </source>
</evidence>
<dbReference type="PANTHER" id="PTHR33048">
    <property type="entry name" value="PTH11-LIKE INTEGRAL MEMBRANE PROTEIN (AFU_ORTHOLOGUE AFUA_5G11245)"/>
    <property type="match status" value="1"/>
</dbReference>
<evidence type="ECO:0000256" key="3">
    <source>
        <dbReference type="ARBA" id="ARBA00022989"/>
    </source>
</evidence>
<organism evidence="7 8">
    <name type="scientific">Pyrenophora teres f. teres</name>
    <dbReference type="NCBI Taxonomy" id="97479"/>
    <lineage>
        <taxon>Eukaryota</taxon>
        <taxon>Fungi</taxon>
        <taxon>Dikarya</taxon>
        <taxon>Ascomycota</taxon>
        <taxon>Pezizomycotina</taxon>
        <taxon>Dothideomycetes</taxon>
        <taxon>Pleosporomycetidae</taxon>
        <taxon>Pleosporales</taxon>
        <taxon>Pleosporineae</taxon>
        <taxon>Pleosporaceae</taxon>
        <taxon>Pyrenophora</taxon>
    </lineage>
</organism>
<accession>A0A6S6WH32</accession>
<dbReference type="AlphaFoldDB" id="A0A6S6WH32"/>
<evidence type="ECO:0000259" key="6">
    <source>
        <dbReference type="Pfam" id="PF20684"/>
    </source>
</evidence>
<dbReference type="InterPro" id="IPR049326">
    <property type="entry name" value="Rhodopsin_dom_fungi"/>
</dbReference>
<keyword evidence="3" id="KW-1133">Transmembrane helix</keyword>
<proteinExistence type="inferred from homology"/>
<dbReference type="Proteomes" id="UP000472372">
    <property type="component" value="Chromosome 11"/>
</dbReference>
<evidence type="ECO:0000256" key="5">
    <source>
        <dbReference type="ARBA" id="ARBA00038359"/>
    </source>
</evidence>
<dbReference type="Pfam" id="PF20684">
    <property type="entry name" value="Fung_rhodopsin"/>
    <property type="match status" value="1"/>
</dbReference>
<dbReference type="EMBL" id="HG992987">
    <property type="protein sequence ID" value="CAE7215708.1"/>
    <property type="molecule type" value="Genomic_DNA"/>
</dbReference>
<dbReference type="InterPro" id="IPR052337">
    <property type="entry name" value="SAT4-like"/>
</dbReference>
<dbReference type="GO" id="GO:0016020">
    <property type="term" value="C:membrane"/>
    <property type="evidence" value="ECO:0007669"/>
    <property type="project" value="UniProtKB-SubCell"/>
</dbReference>
<sequence>MAPLHGRLSIVLAFVLTSISTLVVVLRFYTRHFLVGKLTASDWVILLALIATWLSVVINIYMVRFMEYTPTQLQNPDTLEKVVTGSLLSIWLYRISHILDLCLIKTSILLFYHHIAASNRRFHYIIRTLLAIIILGGISMLFACIFMCYPVSDAWSFKIFMGGVRSYSAHCYNPRPFWLFNAVYNLVTDIIIWTLPILFFLNLQTIPLRRRIELIAIFSIGVVAIIASALRLHTIILWLSSFRQQGLHTADLLLWSQVEQHTGLIAASLPFLRPLCRKALTKAKTEEQPSSPRPAALLCRQATPGCSPVAMPRVPIIPSPTFSLGFPNQEFVQPRSALAPVELLNDVEQPPQPIIRKCAPMSAMMTVGNALCGSGTVPSIPMPAPEPALDRLPIELLEKILDPYRDNKETLFTLRHTCCLFRLLTNKPLAPHLAKHLGHVRVFMTEEGLKTLLGLICIPEWKRYVRLVELVDPGVGNLRQDRVDKDQWFGYNIVPQLETIVKRVGPAQGAFYAEQAPGLMKEMFRLFKTMDALGEIRFGVRGDGYHPILGLKHMVRDIGFDRNSLALAPMHVTGNITSRDFGGHCLGGHASWLYKMLSDSNFDKRIITLDLYDRIHPGIWSLSQVWAALDHPSFRELRIFYRIPVPRANIIVPSWIVDLELTPGTFTLASTMSIETLTLVGSQGLQNYAANAETFALLTNTTFPNLTRLELRGYAVSGDQFVNLVESIQTTVRCMCLVGIHLVSGSWSLVFKALGECRELDRLGFRQLTGPGSFKGGDPVCYKSDPVLGKKWNVYGNRTGNKMMTEFLDLMGEYMLIAPDYKGDSNGESFSSFLWNSGSRFWRASADDG</sequence>
<comment type="subcellular location">
    <subcellularLocation>
        <location evidence="1">Membrane</location>
        <topology evidence="1">Multi-pass membrane protein</topology>
    </subcellularLocation>
</comment>
<evidence type="ECO:0000313" key="7">
    <source>
        <dbReference type="EMBL" id="CAE7215708.1"/>
    </source>
</evidence>
<evidence type="ECO:0000313" key="8">
    <source>
        <dbReference type="Proteomes" id="UP000472372"/>
    </source>
</evidence>
<evidence type="ECO:0000256" key="4">
    <source>
        <dbReference type="ARBA" id="ARBA00023136"/>
    </source>
</evidence>
<dbReference type="PANTHER" id="PTHR33048:SF124">
    <property type="entry name" value="INTEGRAL MEMBRANE PROTEIN"/>
    <property type="match status" value="1"/>
</dbReference>
<keyword evidence="4" id="KW-0472">Membrane</keyword>
<reference evidence="7" key="1">
    <citation type="submission" date="2021-02" db="EMBL/GenBank/DDBJ databases">
        <authorList>
            <person name="Syme A R."/>
            <person name="Syme A R."/>
            <person name="Moolhuijzen P."/>
        </authorList>
    </citation>
    <scope>NUCLEOTIDE SEQUENCE</scope>
    <source>
        <strain evidence="7">W1-1</strain>
    </source>
</reference>
<protein>
    <recommendedName>
        <fullName evidence="6">Rhodopsin domain-containing protein</fullName>
    </recommendedName>
</protein>
<name>A0A6S6WH32_9PLEO</name>
<evidence type="ECO:0000256" key="1">
    <source>
        <dbReference type="ARBA" id="ARBA00004141"/>
    </source>
</evidence>
<comment type="similarity">
    <text evidence="5">Belongs to the SAT4 family.</text>
</comment>
<keyword evidence="2" id="KW-0812">Transmembrane</keyword>